<keyword evidence="5" id="KW-0326">Glycosidase</keyword>
<evidence type="ECO:0000256" key="7">
    <source>
        <dbReference type="SAM" id="Phobius"/>
    </source>
</evidence>
<reference evidence="9" key="1">
    <citation type="submission" date="2019-12" db="EMBL/GenBank/DDBJ databases">
        <authorList>
            <person name="Scholes J."/>
        </authorList>
    </citation>
    <scope>NUCLEOTIDE SEQUENCE</scope>
</reference>
<comment type="similarity">
    <text evidence="1 6">Belongs to the glycosyl hydrolase 17 family.</text>
</comment>
<evidence type="ECO:0000313" key="10">
    <source>
        <dbReference type="Proteomes" id="UP001153555"/>
    </source>
</evidence>
<dbReference type="EMBL" id="CACSLK010011299">
    <property type="protein sequence ID" value="CAA0812793.1"/>
    <property type="molecule type" value="Genomic_DNA"/>
</dbReference>
<keyword evidence="10" id="KW-1185">Reference proteome</keyword>
<evidence type="ECO:0000259" key="8">
    <source>
        <dbReference type="SMART" id="SM00768"/>
    </source>
</evidence>
<keyword evidence="7" id="KW-0472">Membrane</keyword>
<keyword evidence="2" id="KW-0732">Signal</keyword>
<evidence type="ECO:0000256" key="1">
    <source>
        <dbReference type="ARBA" id="ARBA00008773"/>
    </source>
</evidence>
<gene>
    <name evidence="9" type="ORF">SHERM_13352</name>
</gene>
<evidence type="ECO:0000256" key="4">
    <source>
        <dbReference type="ARBA" id="ARBA00023157"/>
    </source>
</evidence>
<name>A0A9N7R5P9_STRHE</name>
<dbReference type="InterPro" id="IPR017853">
    <property type="entry name" value="GH"/>
</dbReference>
<feature type="domain" description="X8" evidence="8">
    <location>
        <begin position="349"/>
        <end position="432"/>
    </location>
</feature>
<keyword evidence="3 9" id="KW-0378">Hydrolase</keyword>
<dbReference type="SMART" id="SM00768">
    <property type="entry name" value="X8"/>
    <property type="match status" value="1"/>
</dbReference>
<accession>A0A9N7R5P9</accession>
<dbReference type="Pfam" id="PF07983">
    <property type="entry name" value="X8"/>
    <property type="match status" value="1"/>
</dbReference>
<protein>
    <submittedName>
        <fullName evidence="9">O-Glycosyl hydrolases family 17 protein</fullName>
    </submittedName>
</protein>
<evidence type="ECO:0000256" key="3">
    <source>
        <dbReference type="ARBA" id="ARBA00022801"/>
    </source>
</evidence>
<dbReference type="Pfam" id="PF00332">
    <property type="entry name" value="Glyco_hydro_17"/>
    <property type="match status" value="1"/>
</dbReference>
<dbReference type="AlphaFoldDB" id="A0A9N7R5P9"/>
<comment type="caution">
    <text evidence="9">The sequence shown here is derived from an EMBL/GenBank/DDBJ whole genome shotgun (WGS) entry which is preliminary data.</text>
</comment>
<keyword evidence="7" id="KW-1133">Transmembrane helix</keyword>
<dbReference type="GO" id="GO:0005975">
    <property type="term" value="P:carbohydrate metabolic process"/>
    <property type="evidence" value="ECO:0007669"/>
    <property type="project" value="InterPro"/>
</dbReference>
<dbReference type="Gene3D" id="1.20.58.1040">
    <property type="match status" value="1"/>
</dbReference>
<keyword evidence="7" id="KW-0812">Transmembrane</keyword>
<evidence type="ECO:0000256" key="2">
    <source>
        <dbReference type="ARBA" id="ARBA00022729"/>
    </source>
</evidence>
<evidence type="ECO:0000256" key="6">
    <source>
        <dbReference type="RuleBase" id="RU004335"/>
    </source>
</evidence>
<feature type="transmembrane region" description="Helical" evidence="7">
    <location>
        <begin position="462"/>
        <end position="481"/>
    </location>
</feature>
<dbReference type="SUPFAM" id="SSF51445">
    <property type="entry name" value="(Trans)glycosidases"/>
    <property type="match status" value="1"/>
</dbReference>
<dbReference type="InterPro" id="IPR012946">
    <property type="entry name" value="X8"/>
</dbReference>
<dbReference type="GO" id="GO:0004553">
    <property type="term" value="F:hydrolase activity, hydrolyzing O-glycosyl compounds"/>
    <property type="evidence" value="ECO:0007669"/>
    <property type="project" value="InterPro"/>
</dbReference>
<dbReference type="Gene3D" id="3.20.20.80">
    <property type="entry name" value="Glycosidases"/>
    <property type="match status" value="1"/>
</dbReference>
<proteinExistence type="inferred from homology"/>
<dbReference type="OrthoDB" id="888856at2759"/>
<evidence type="ECO:0000313" key="9">
    <source>
        <dbReference type="EMBL" id="CAA0812793.1"/>
    </source>
</evidence>
<dbReference type="InterPro" id="IPR044965">
    <property type="entry name" value="Glyco_hydro_17_plant"/>
</dbReference>
<organism evidence="9 10">
    <name type="scientific">Striga hermonthica</name>
    <name type="common">Purple witchweed</name>
    <name type="synonym">Buchnera hermonthica</name>
    <dbReference type="NCBI Taxonomy" id="68872"/>
    <lineage>
        <taxon>Eukaryota</taxon>
        <taxon>Viridiplantae</taxon>
        <taxon>Streptophyta</taxon>
        <taxon>Embryophyta</taxon>
        <taxon>Tracheophyta</taxon>
        <taxon>Spermatophyta</taxon>
        <taxon>Magnoliopsida</taxon>
        <taxon>eudicotyledons</taxon>
        <taxon>Gunneridae</taxon>
        <taxon>Pentapetalae</taxon>
        <taxon>asterids</taxon>
        <taxon>lamiids</taxon>
        <taxon>Lamiales</taxon>
        <taxon>Orobanchaceae</taxon>
        <taxon>Buchnereae</taxon>
        <taxon>Striga</taxon>
    </lineage>
</organism>
<dbReference type="Proteomes" id="UP001153555">
    <property type="component" value="Unassembled WGS sequence"/>
</dbReference>
<sequence length="482" mass="53188">MSCTNLLVIEGAIGINWGRQNAQRLIPSVVVDLLLQNRVPAARIFSTETDILEAFAGSGINLAITIYDVDEVATYEDARAWVDRRSAWFSPSNITRVYVGDQMFASALNDTTLQNNAIDMLNNTQRALNAAGFSHVKATMSHPFSVLNNQFTRPSEAEINVLVHEQFVRYLDIVKASGAPVCINLFPIEIMRALGIHDIDFAFADNRSTHVVTDIGGAVYTNAFEFIYDAFAWALEKVGAHDVEVVVTQIGWPTDGYPNASATNAERFYKALLPLVSGGRGTPKRPGKHIDVYVHALTDENKYPPDRPYGRHWGIYRSNGEPKYRVDLTGQGRDVLPARAREINRMPERWCVLDPSLEDDERVEAEYRVACGGGDCTSMYTGGSCSGLDRWQNVSYAFNMYFQAKFQDEKECEFGGLGQVVTADPSTGGCMFPVEVVKGQQKNYSPKLADGSGVHEVPGSDMILVILVSTLAIFCCVIQLVG</sequence>
<dbReference type="PANTHER" id="PTHR32227">
    <property type="entry name" value="GLUCAN ENDO-1,3-BETA-GLUCOSIDASE BG1-RELATED-RELATED"/>
    <property type="match status" value="1"/>
</dbReference>
<dbReference type="InterPro" id="IPR000490">
    <property type="entry name" value="Glyco_hydro_17"/>
</dbReference>
<keyword evidence="4" id="KW-1015">Disulfide bond</keyword>
<evidence type="ECO:0000256" key="5">
    <source>
        <dbReference type="ARBA" id="ARBA00023295"/>
    </source>
</evidence>